<dbReference type="InterPro" id="IPR036388">
    <property type="entry name" value="WH-like_DNA-bd_sf"/>
</dbReference>
<sequence length="484" mass="54173">MIEITPLLDKLGKNPLFVQLYSYIKEKIEAGIIVRGTKLPSIRQLAEHLKISKNTVEAAYQQLLSEGYVESKGRVGFLVLPLEDMIQDSTSAASEAEPSASISTVVSSANSNANSNADSSPEKYKYDFRYGHIEIKRFPMAVWKSCLLDALHKESSGVLGYGDPLGEYELRVEISRYLFQSRGITCVPEQIFISSGTQQSVNFLCQLLPLRGQVVGIENPGYEGVRTVLKNNDCTIMPISLEADGLNIEELYNSNAKAVYVTPSHQFPLGMVLPIQKRMKLLQWANEHESLIIEDDYDSEFRYLGQPIPSLKALDSGDRVIYTGTFSKSFLPAARLSYTVLPAAIMDRIGSELQLYSQSVSPILQKAVFLFMNGGHFARHIRKMRRVYQGKHKVFIHAISRHLGTKVEIIGLKSGLHILLDVKGRTSEALIEEAKQRQIGVYSPKHHWLNPEECPRSYLILGFGGMEEVAIEEGIHLLKEAWGL</sequence>
<dbReference type="PRINTS" id="PR00035">
    <property type="entry name" value="HTHGNTR"/>
</dbReference>
<dbReference type="InterPro" id="IPR015421">
    <property type="entry name" value="PyrdxlP-dep_Trfase_major"/>
</dbReference>
<dbReference type="SUPFAM" id="SSF46785">
    <property type="entry name" value="Winged helix' DNA-binding domain"/>
    <property type="match status" value="1"/>
</dbReference>
<evidence type="ECO:0000256" key="3">
    <source>
        <dbReference type="ARBA" id="ARBA00022576"/>
    </source>
</evidence>
<protein>
    <submittedName>
        <fullName evidence="9">GntR family transcriptional regulator/MocR family aminotransferase</fullName>
    </submittedName>
</protein>
<keyword evidence="7" id="KW-0804">Transcription</keyword>
<keyword evidence="4" id="KW-0663">Pyridoxal phosphate</keyword>
<keyword evidence="6" id="KW-0238">DNA-binding</keyword>
<comment type="cofactor">
    <cofactor evidence="1">
        <name>pyridoxal 5'-phosphate</name>
        <dbReference type="ChEBI" id="CHEBI:597326"/>
    </cofactor>
</comment>
<organism evidence="9 10">
    <name type="scientific">Paenibacillus eucommiae</name>
    <dbReference type="NCBI Taxonomy" id="1355755"/>
    <lineage>
        <taxon>Bacteria</taxon>
        <taxon>Bacillati</taxon>
        <taxon>Bacillota</taxon>
        <taxon>Bacilli</taxon>
        <taxon>Bacillales</taxon>
        <taxon>Paenibacillaceae</taxon>
        <taxon>Paenibacillus</taxon>
    </lineage>
</organism>
<evidence type="ECO:0000256" key="4">
    <source>
        <dbReference type="ARBA" id="ARBA00022898"/>
    </source>
</evidence>
<dbReference type="GO" id="GO:0008483">
    <property type="term" value="F:transaminase activity"/>
    <property type="evidence" value="ECO:0007669"/>
    <property type="project" value="UniProtKB-KW"/>
</dbReference>
<evidence type="ECO:0000256" key="1">
    <source>
        <dbReference type="ARBA" id="ARBA00001933"/>
    </source>
</evidence>
<dbReference type="SUPFAM" id="SSF53383">
    <property type="entry name" value="PLP-dependent transferases"/>
    <property type="match status" value="1"/>
</dbReference>
<dbReference type="CDD" id="cd07377">
    <property type="entry name" value="WHTH_GntR"/>
    <property type="match status" value="1"/>
</dbReference>
<dbReference type="InterPro" id="IPR000524">
    <property type="entry name" value="Tscrpt_reg_HTH_GntR"/>
</dbReference>
<dbReference type="EMBL" id="JAGGLB010000001">
    <property type="protein sequence ID" value="MBP1988409.1"/>
    <property type="molecule type" value="Genomic_DNA"/>
</dbReference>
<dbReference type="Gene3D" id="1.10.10.10">
    <property type="entry name" value="Winged helix-like DNA-binding domain superfamily/Winged helix DNA-binding domain"/>
    <property type="match status" value="1"/>
</dbReference>
<keyword evidence="3 9" id="KW-0808">Transferase</keyword>
<dbReference type="PANTHER" id="PTHR46577:SF1">
    <property type="entry name" value="HTH-TYPE TRANSCRIPTIONAL REGULATORY PROTEIN GABR"/>
    <property type="match status" value="1"/>
</dbReference>
<reference evidence="9 10" key="1">
    <citation type="submission" date="2021-03" db="EMBL/GenBank/DDBJ databases">
        <title>Genomic Encyclopedia of Type Strains, Phase IV (KMG-IV): sequencing the most valuable type-strain genomes for metagenomic binning, comparative biology and taxonomic classification.</title>
        <authorList>
            <person name="Goeker M."/>
        </authorList>
    </citation>
    <scope>NUCLEOTIDE SEQUENCE [LARGE SCALE GENOMIC DNA]</scope>
    <source>
        <strain evidence="9 10">DSM 26048</strain>
    </source>
</reference>
<accession>A0ABS4IP60</accession>
<proteinExistence type="inferred from homology"/>
<evidence type="ECO:0000313" key="9">
    <source>
        <dbReference type="EMBL" id="MBP1988409.1"/>
    </source>
</evidence>
<evidence type="ECO:0000256" key="7">
    <source>
        <dbReference type="ARBA" id="ARBA00023163"/>
    </source>
</evidence>
<dbReference type="RefSeq" id="WP_209968252.1">
    <property type="nucleotide sequence ID" value="NZ_JAGGLB010000001.1"/>
</dbReference>
<evidence type="ECO:0000313" key="10">
    <source>
        <dbReference type="Proteomes" id="UP001519287"/>
    </source>
</evidence>
<comment type="caution">
    <text evidence="9">The sequence shown here is derived from an EMBL/GenBank/DDBJ whole genome shotgun (WGS) entry which is preliminary data.</text>
</comment>
<keyword evidence="3 9" id="KW-0032">Aminotransferase</keyword>
<dbReference type="Proteomes" id="UP001519287">
    <property type="component" value="Unassembled WGS sequence"/>
</dbReference>
<dbReference type="Pfam" id="PF00155">
    <property type="entry name" value="Aminotran_1_2"/>
    <property type="match status" value="1"/>
</dbReference>
<evidence type="ECO:0000256" key="5">
    <source>
        <dbReference type="ARBA" id="ARBA00023015"/>
    </source>
</evidence>
<dbReference type="InterPro" id="IPR036390">
    <property type="entry name" value="WH_DNA-bd_sf"/>
</dbReference>
<dbReference type="InterPro" id="IPR051446">
    <property type="entry name" value="HTH_trans_reg/aminotransferase"/>
</dbReference>
<dbReference type="InterPro" id="IPR015424">
    <property type="entry name" value="PyrdxlP-dep_Trfase"/>
</dbReference>
<dbReference type="SMART" id="SM00345">
    <property type="entry name" value="HTH_GNTR"/>
    <property type="match status" value="1"/>
</dbReference>
<comment type="similarity">
    <text evidence="2">In the C-terminal section; belongs to the class-I pyridoxal-phosphate-dependent aminotransferase family.</text>
</comment>
<dbReference type="InterPro" id="IPR004839">
    <property type="entry name" value="Aminotransferase_I/II_large"/>
</dbReference>
<dbReference type="Gene3D" id="3.40.640.10">
    <property type="entry name" value="Type I PLP-dependent aspartate aminotransferase-like (Major domain)"/>
    <property type="match status" value="1"/>
</dbReference>
<dbReference type="Pfam" id="PF00392">
    <property type="entry name" value="GntR"/>
    <property type="match status" value="1"/>
</dbReference>
<evidence type="ECO:0000256" key="6">
    <source>
        <dbReference type="ARBA" id="ARBA00023125"/>
    </source>
</evidence>
<name>A0ABS4IP60_9BACL</name>
<evidence type="ECO:0000256" key="2">
    <source>
        <dbReference type="ARBA" id="ARBA00005384"/>
    </source>
</evidence>
<feature type="domain" description="HTH gntR-type" evidence="8">
    <location>
        <begin position="14"/>
        <end position="82"/>
    </location>
</feature>
<dbReference type="CDD" id="cd00609">
    <property type="entry name" value="AAT_like"/>
    <property type="match status" value="1"/>
</dbReference>
<keyword evidence="10" id="KW-1185">Reference proteome</keyword>
<gene>
    <name evidence="9" type="ORF">J2Z66_000004</name>
</gene>
<evidence type="ECO:0000259" key="8">
    <source>
        <dbReference type="PROSITE" id="PS50949"/>
    </source>
</evidence>
<keyword evidence="5" id="KW-0805">Transcription regulation</keyword>
<dbReference type="PROSITE" id="PS50949">
    <property type="entry name" value="HTH_GNTR"/>
    <property type="match status" value="1"/>
</dbReference>
<dbReference type="PANTHER" id="PTHR46577">
    <property type="entry name" value="HTH-TYPE TRANSCRIPTIONAL REGULATORY PROTEIN GABR"/>
    <property type="match status" value="1"/>
</dbReference>